<name>A0ABT8J203_9MICO</name>
<proteinExistence type="predicted"/>
<dbReference type="EMBL" id="JAROCB010000005">
    <property type="protein sequence ID" value="MDN4598918.1"/>
    <property type="molecule type" value="Genomic_DNA"/>
</dbReference>
<evidence type="ECO:0008006" key="3">
    <source>
        <dbReference type="Google" id="ProtNLM"/>
    </source>
</evidence>
<organism evidence="1 2">
    <name type="scientific">Leifsonia virtsii</name>
    <dbReference type="NCBI Taxonomy" id="3035915"/>
    <lineage>
        <taxon>Bacteria</taxon>
        <taxon>Bacillati</taxon>
        <taxon>Actinomycetota</taxon>
        <taxon>Actinomycetes</taxon>
        <taxon>Micrococcales</taxon>
        <taxon>Microbacteriaceae</taxon>
        <taxon>Leifsonia</taxon>
    </lineage>
</organism>
<keyword evidence="2" id="KW-1185">Reference proteome</keyword>
<evidence type="ECO:0000313" key="2">
    <source>
        <dbReference type="Proteomes" id="UP001174210"/>
    </source>
</evidence>
<accession>A0ABT8J203</accession>
<dbReference type="InterPro" id="IPR011335">
    <property type="entry name" value="Restrct_endonuc-II-like"/>
</dbReference>
<protein>
    <recommendedName>
        <fullName evidence="3">DUF559 domain-containing protein</fullName>
    </recommendedName>
</protein>
<gene>
    <name evidence="1" type="ORF">P5G59_17325</name>
</gene>
<sequence>MGTDDVERTGLAREGFTFAEALGAGLSKHRLYRRDLQRPFHGVRTIEMPLDDHRALCHAYASRDHAGDVFSHFSAAILHHLPLPRRFCPRGIDVAVFAPRKPSRVRGVIPHELRPAGHRVVDVEGLRCMSAQDTWAQLSGSIGLTDLIAMGDFLLTGDEPYSGVRSPWTRDDLAAAAKRHGRRPGVRNLRLALDRIRHGSLSPQESRLRVELVDAGLPEPHLNHRIVERDVLLAMVDLAYPDRRVAIEYLGDHHRTDDEVYQADIYRRERLMAAGWNVVFVTAADLRGQTPRAVLSVRRALATASSMIPPGTGVSPD</sequence>
<dbReference type="SUPFAM" id="SSF52980">
    <property type="entry name" value="Restriction endonuclease-like"/>
    <property type="match status" value="1"/>
</dbReference>
<evidence type="ECO:0000313" key="1">
    <source>
        <dbReference type="EMBL" id="MDN4598918.1"/>
    </source>
</evidence>
<dbReference type="RefSeq" id="WP_301220266.1">
    <property type="nucleotide sequence ID" value="NZ_JAROCB010000005.1"/>
</dbReference>
<dbReference type="Proteomes" id="UP001174210">
    <property type="component" value="Unassembled WGS sequence"/>
</dbReference>
<comment type="caution">
    <text evidence="1">The sequence shown here is derived from an EMBL/GenBank/DDBJ whole genome shotgun (WGS) entry which is preliminary data.</text>
</comment>
<reference evidence="1" key="1">
    <citation type="submission" date="2023-03" db="EMBL/GenBank/DDBJ databases">
        <title>MT1 and MT2 Draft Genomes of Novel Species.</title>
        <authorList>
            <person name="Venkateswaran K."/>
        </authorList>
    </citation>
    <scope>NUCLEOTIDE SEQUENCE</scope>
    <source>
        <strain evidence="1">F6_8S_P_1A</strain>
    </source>
</reference>